<comment type="caution">
    <text evidence="2">The sequence shown here is derived from an EMBL/GenBank/DDBJ whole genome shotgun (WGS) entry which is preliminary data.</text>
</comment>
<name>A0ABR6C0Q9_9HYPH</name>
<dbReference type="CDD" id="cd00093">
    <property type="entry name" value="HTH_XRE"/>
    <property type="match status" value="1"/>
</dbReference>
<feature type="domain" description="HTH cro/C1-type" evidence="1">
    <location>
        <begin position="15"/>
        <end position="64"/>
    </location>
</feature>
<gene>
    <name evidence="2" type="ORF">HNQ97_000540</name>
</gene>
<accession>A0ABR6C0Q9</accession>
<dbReference type="PROSITE" id="PS50943">
    <property type="entry name" value="HTH_CROC1"/>
    <property type="match status" value="1"/>
</dbReference>
<dbReference type="RefSeq" id="WP_182573402.1">
    <property type="nucleotide sequence ID" value="NZ_JACJHY010000002.1"/>
</dbReference>
<reference evidence="2 3" key="1">
    <citation type="submission" date="2020-08" db="EMBL/GenBank/DDBJ databases">
        <title>Genomic Encyclopedia of Type Strains, Phase IV (KMG-IV): sequencing the most valuable type-strain genomes for metagenomic binning, comparative biology and taxonomic classification.</title>
        <authorList>
            <person name="Goeker M."/>
        </authorList>
    </citation>
    <scope>NUCLEOTIDE SEQUENCE [LARGE SCALE GENOMIC DNA]</scope>
    <source>
        <strain evidence="2 3">DSM 17455</strain>
    </source>
</reference>
<dbReference type="SMART" id="SM00530">
    <property type="entry name" value="HTH_XRE"/>
    <property type="match status" value="1"/>
</dbReference>
<organism evidence="2 3">
    <name type="scientific">Aminobacter ciceronei</name>
    <dbReference type="NCBI Taxonomy" id="150723"/>
    <lineage>
        <taxon>Bacteria</taxon>
        <taxon>Pseudomonadati</taxon>
        <taxon>Pseudomonadota</taxon>
        <taxon>Alphaproteobacteria</taxon>
        <taxon>Hyphomicrobiales</taxon>
        <taxon>Phyllobacteriaceae</taxon>
        <taxon>Aminobacter</taxon>
    </lineage>
</organism>
<dbReference type="Proteomes" id="UP000587524">
    <property type="component" value="Unassembled WGS sequence"/>
</dbReference>
<dbReference type="Gene3D" id="1.10.260.40">
    <property type="entry name" value="lambda repressor-like DNA-binding domains"/>
    <property type="match status" value="1"/>
</dbReference>
<evidence type="ECO:0000313" key="2">
    <source>
        <dbReference type="EMBL" id="MBA9018554.1"/>
    </source>
</evidence>
<sequence length="207" mass="22307">MQAPIDKDWFFQQLEKNNRSVRGLARHLEIDPSAVSRMLAGKRRMKMEEATLIARFLGAPVSEVLSHAGVALDTEGIPTRILLAATIGEDGVIERLMQPKPLPQGVIDRAKAAIHVGGNSSVIAAQVRASSGPLAPWDDAVVLFGYTESVEPAAIGALSVCRLHEGTQMIAKIERARKTGEARVVTFTNETREVVLQTATPVLAVLP</sequence>
<keyword evidence="3" id="KW-1185">Reference proteome</keyword>
<dbReference type="EMBL" id="JACJHZ010000002">
    <property type="protein sequence ID" value="MBA9018554.1"/>
    <property type="molecule type" value="Genomic_DNA"/>
</dbReference>
<evidence type="ECO:0000259" key="1">
    <source>
        <dbReference type="PROSITE" id="PS50943"/>
    </source>
</evidence>
<dbReference type="Pfam" id="PF13560">
    <property type="entry name" value="HTH_31"/>
    <property type="match status" value="1"/>
</dbReference>
<dbReference type="InterPro" id="IPR001387">
    <property type="entry name" value="Cro/C1-type_HTH"/>
</dbReference>
<dbReference type="InterPro" id="IPR010982">
    <property type="entry name" value="Lambda_DNA-bd_dom_sf"/>
</dbReference>
<evidence type="ECO:0000313" key="3">
    <source>
        <dbReference type="Proteomes" id="UP000587524"/>
    </source>
</evidence>
<dbReference type="SUPFAM" id="SSF47413">
    <property type="entry name" value="lambda repressor-like DNA-binding domains"/>
    <property type="match status" value="1"/>
</dbReference>
<protein>
    <submittedName>
        <fullName evidence="2">Transcriptional regulator with XRE-family HTH domain</fullName>
    </submittedName>
</protein>
<proteinExistence type="predicted"/>